<evidence type="ECO:0000313" key="2">
    <source>
        <dbReference type="Proteomes" id="UP000054538"/>
    </source>
</evidence>
<dbReference type="InParanoid" id="A0A0D0E696"/>
<dbReference type="AlphaFoldDB" id="A0A0D0E696"/>
<organism evidence="1 2">
    <name type="scientific">Paxillus rubicundulus Ve08.2h10</name>
    <dbReference type="NCBI Taxonomy" id="930991"/>
    <lineage>
        <taxon>Eukaryota</taxon>
        <taxon>Fungi</taxon>
        <taxon>Dikarya</taxon>
        <taxon>Basidiomycota</taxon>
        <taxon>Agaricomycotina</taxon>
        <taxon>Agaricomycetes</taxon>
        <taxon>Agaricomycetidae</taxon>
        <taxon>Boletales</taxon>
        <taxon>Paxilineae</taxon>
        <taxon>Paxillaceae</taxon>
        <taxon>Paxillus</taxon>
    </lineage>
</organism>
<proteinExistence type="predicted"/>
<reference evidence="1 2" key="1">
    <citation type="submission" date="2014-04" db="EMBL/GenBank/DDBJ databases">
        <authorList>
            <consortium name="DOE Joint Genome Institute"/>
            <person name="Kuo A."/>
            <person name="Kohler A."/>
            <person name="Jargeat P."/>
            <person name="Nagy L.G."/>
            <person name="Floudas D."/>
            <person name="Copeland A."/>
            <person name="Barry K.W."/>
            <person name="Cichocki N."/>
            <person name="Veneault-Fourrey C."/>
            <person name="LaButti K."/>
            <person name="Lindquist E.A."/>
            <person name="Lipzen A."/>
            <person name="Lundell T."/>
            <person name="Morin E."/>
            <person name="Murat C."/>
            <person name="Sun H."/>
            <person name="Tunlid A."/>
            <person name="Henrissat B."/>
            <person name="Grigoriev I.V."/>
            <person name="Hibbett D.S."/>
            <person name="Martin F."/>
            <person name="Nordberg H.P."/>
            <person name="Cantor M.N."/>
            <person name="Hua S.X."/>
        </authorList>
    </citation>
    <scope>NUCLEOTIDE SEQUENCE [LARGE SCALE GENOMIC DNA]</scope>
    <source>
        <strain evidence="1 2">Ve08.2h10</strain>
    </source>
</reference>
<reference evidence="2" key="2">
    <citation type="submission" date="2015-01" db="EMBL/GenBank/DDBJ databases">
        <title>Evolutionary Origins and Diversification of the Mycorrhizal Mutualists.</title>
        <authorList>
            <consortium name="DOE Joint Genome Institute"/>
            <consortium name="Mycorrhizal Genomics Consortium"/>
            <person name="Kohler A."/>
            <person name="Kuo A."/>
            <person name="Nagy L.G."/>
            <person name="Floudas D."/>
            <person name="Copeland A."/>
            <person name="Barry K.W."/>
            <person name="Cichocki N."/>
            <person name="Veneault-Fourrey C."/>
            <person name="LaButti K."/>
            <person name="Lindquist E.A."/>
            <person name="Lipzen A."/>
            <person name="Lundell T."/>
            <person name="Morin E."/>
            <person name="Murat C."/>
            <person name="Riley R."/>
            <person name="Ohm R."/>
            <person name="Sun H."/>
            <person name="Tunlid A."/>
            <person name="Henrissat B."/>
            <person name="Grigoriev I.V."/>
            <person name="Hibbett D.S."/>
            <person name="Martin F."/>
        </authorList>
    </citation>
    <scope>NUCLEOTIDE SEQUENCE [LARGE SCALE GENOMIC DNA]</scope>
    <source>
        <strain evidence="2">Ve08.2h10</strain>
    </source>
</reference>
<gene>
    <name evidence="1" type="ORF">PAXRUDRAFT_825409</name>
</gene>
<protein>
    <submittedName>
        <fullName evidence="1">Uncharacterized protein</fullName>
    </submittedName>
</protein>
<name>A0A0D0E696_9AGAM</name>
<dbReference type="Proteomes" id="UP000054538">
    <property type="component" value="Unassembled WGS sequence"/>
</dbReference>
<evidence type="ECO:0000313" key="1">
    <source>
        <dbReference type="EMBL" id="KIK96969.1"/>
    </source>
</evidence>
<keyword evidence="2" id="KW-1185">Reference proteome</keyword>
<dbReference type="EMBL" id="KN824958">
    <property type="protein sequence ID" value="KIK96969.1"/>
    <property type="molecule type" value="Genomic_DNA"/>
</dbReference>
<sequence length="79" mass="8996">MAWGTKMILERGRPCHTSDLSGLLAKPLTKQSGDPLIREVLRPQALEMSLDGVRGRGYEQRKRKQLRRLSVVKKQRVIG</sequence>
<accession>A0A0D0E696</accession>
<dbReference type="HOGENOM" id="CLU_2606691_0_0_1"/>